<proteinExistence type="predicted"/>
<dbReference type="OrthoDB" id="6019201at2759"/>
<evidence type="ECO:0000256" key="1">
    <source>
        <dbReference type="ARBA" id="ARBA00023002"/>
    </source>
</evidence>
<dbReference type="PANTHER" id="PTHR11972">
    <property type="entry name" value="NADPH OXIDASE"/>
    <property type="match status" value="1"/>
</dbReference>
<reference evidence="3 4" key="1">
    <citation type="journal article" date="2018" name="Gigascience">
        <title>Genomes of trombidid mites reveal novel predicted allergens and laterally-transferred genes associated with secondary metabolism.</title>
        <authorList>
            <person name="Dong X."/>
            <person name="Chaisiri K."/>
            <person name="Xia D."/>
            <person name="Armstrong S.D."/>
            <person name="Fang Y."/>
            <person name="Donnelly M.J."/>
            <person name="Kadowaki T."/>
            <person name="McGarry J.W."/>
            <person name="Darby A.C."/>
            <person name="Makepeace B.L."/>
        </authorList>
    </citation>
    <scope>NUCLEOTIDE SEQUENCE [LARGE SCALE GENOMIC DNA]</scope>
    <source>
        <strain evidence="3">UoL-UT</strain>
    </source>
</reference>
<name>A0A443S7U4_9ACAR</name>
<feature type="domain" description="Ferric reductase NAD binding" evidence="2">
    <location>
        <begin position="16"/>
        <end position="67"/>
    </location>
</feature>
<keyword evidence="1" id="KW-0560">Oxidoreductase</keyword>
<dbReference type="InterPro" id="IPR039261">
    <property type="entry name" value="FNR_nucleotide-bd"/>
</dbReference>
<dbReference type="Pfam" id="PF08030">
    <property type="entry name" value="NAD_binding_6"/>
    <property type="match status" value="1"/>
</dbReference>
<dbReference type="GO" id="GO:0042554">
    <property type="term" value="P:superoxide anion generation"/>
    <property type="evidence" value="ECO:0007669"/>
    <property type="project" value="TreeGrafter"/>
</dbReference>
<organism evidence="3 4">
    <name type="scientific">Leptotrombidium deliense</name>
    <dbReference type="NCBI Taxonomy" id="299467"/>
    <lineage>
        <taxon>Eukaryota</taxon>
        <taxon>Metazoa</taxon>
        <taxon>Ecdysozoa</taxon>
        <taxon>Arthropoda</taxon>
        <taxon>Chelicerata</taxon>
        <taxon>Arachnida</taxon>
        <taxon>Acari</taxon>
        <taxon>Acariformes</taxon>
        <taxon>Trombidiformes</taxon>
        <taxon>Prostigmata</taxon>
        <taxon>Anystina</taxon>
        <taxon>Parasitengona</taxon>
        <taxon>Trombiculoidea</taxon>
        <taxon>Trombiculidae</taxon>
        <taxon>Leptotrombidium</taxon>
    </lineage>
</organism>
<dbReference type="EMBL" id="NCKV01006209">
    <property type="protein sequence ID" value="RWS23573.1"/>
    <property type="molecule type" value="Genomic_DNA"/>
</dbReference>
<protein>
    <submittedName>
        <fullName evidence="3">Dual oxidase 2-like protein</fullName>
    </submittedName>
</protein>
<evidence type="ECO:0000313" key="4">
    <source>
        <dbReference type="Proteomes" id="UP000288716"/>
    </source>
</evidence>
<dbReference type="AlphaFoldDB" id="A0A443S7U4"/>
<accession>A0A443S7U4</accession>
<dbReference type="InterPro" id="IPR013121">
    <property type="entry name" value="Fe_red_NAD-bd_6"/>
</dbReference>
<dbReference type="Gene3D" id="3.40.50.80">
    <property type="entry name" value="Nucleotide-binding domain of ferredoxin-NADP reductase (FNR) module"/>
    <property type="match status" value="1"/>
</dbReference>
<evidence type="ECO:0000313" key="3">
    <source>
        <dbReference type="EMBL" id="RWS23573.1"/>
    </source>
</evidence>
<evidence type="ECO:0000259" key="2">
    <source>
        <dbReference type="Pfam" id="PF08030"/>
    </source>
</evidence>
<dbReference type="SUPFAM" id="SSF52343">
    <property type="entry name" value="Ferredoxin reductase-like, C-terminal NADP-linked domain"/>
    <property type="match status" value="1"/>
</dbReference>
<dbReference type="GO" id="GO:0016175">
    <property type="term" value="F:superoxide-generating NAD(P)H oxidase activity"/>
    <property type="evidence" value="ECO:0007669"/>
    <property type="project" value="TreeGrafter"/>
</dbReference>
<dbReference type="VEuPathDB" id="VectorBase:LDEU008467"/>
<dbReference type="STRING" id="299467.A0A443S7U4"/>
<dbReference type="InterPro" id="IPR050369">
    <property type="entry name" value="RBOH/FRE"/>
</dbReference>
<gene>
    <name evidence="3" type="ORF">B4U80_03459</name>
</gene>
<sequence>MLYICERHFQRISNKSLFTGLTAKTHFGRPDFTALFESLQNCFPEVNRIGVFSCGPPPMTRSVQKGCEALNRKEGAIFIHHYENF</sequence>
<comment type="caution">
    <text evidence="3">The sequence shown here is derived from an EMBL/GenBank/DDBJ whole genome shotgun (WGS) entry which is preliminary data.</text>
</comment>
<dbReference type="GO" id="GO:0043020">
    <property type="term" value="C:NADPH oxidase complex"/>
    <property type="evidence" value="ECO:0007669"/>
    <property type="project" value="TreeGrafter"/>
</dbReference>
<dbReference type="GO" id="GO:0006952">
    <property type="term" value="P:defense response"/>
    <property type="evidence" value="ECO:0007669"/>
    <property type="project" value="TreeGrafter"/>
</dbReference>
<dbReference type="PANTHER" id="PTHR11972:SF153">
    <property type="entry name" value="SUPEROXIDE-GENERATING NADPH OXIDASE HEAVY CHAIN SUBUNIT A"/>
    <property type="match status" value="1"/>
</dbReference>
<dbReference type="Proteomes" id="UP000288716">
    <property type="component" value="Unassembled WGS sequence"/>
</dbReference>
<keyword evidence="4" id="KW-1185">Reference proteome</keyword>